<dbReference type="InterPro" id="IPR050155">
    <property type="entry name" value="HAD-like_hydrolase_sf"/>
</dbReference>
<dbReference type="STRING" id="5722.A2FA37"/>
<dbReference type="InterPro" id="IPR036412">
    <property type="entry name" value="HAD-like_sf"/>
</dbReference>
<evidence type="ECO:0000313" key="1">
    <source>
        <dbReference type="EMBL" id="EAX98245.1"/>
    </source>
</evidence>
<dbReference type="OrthoDB" id="40579at2759"/>
<dbReference type="InterPro" id="IPR023214">
    <property type="entry name" value="HAD_sf"/>
</dbReference>
<dbReference type="VEuPathDB" id="TrichDB:TVAGG3_0082850"/>
<dbReference type="PANTHER" id="PTHR43434">
    <property type="entry name" value="PHOSPHOGLYCOLATE PHOSPHATASE"/>
    <property type="match status" value="1"/>
</dbReference>
<dbReference type="EMBL" id="DS113683">
    <property type="protein sequence ID" value="EAX98245.1"/>
    <property type="molecule type" value="Genomic_DNA"/>
</dbReference>
<reference evidence="1" key="2">
    <citation type="journal article" date="2007" name="Science">
        <title>Draft genome sequence of the sexually transmitted pathogen Trichomonas vaginalis.</title>
        <authorList>
            <person name="Carlton J.M."/>
            <person name="Hirt R.P."/>
            <person name="Silva J.C."/>
            <person name="Delcher A.L."/>
            <person name="Schatz M."/>
            <person name="Zhao Q."/>
            <person name="Wortman J.R."/>
            <person name="Bidwell S.L."/>
            <person name="Alsmark U.C.M."/>
            <person name="Besteiro S."/>
            <person name="Sicheritz-Ponten T."/>
            <person name="Noel C.J."/>
            <person name="Dacks J.B."/>
            <person name="Foster P.G."/>
            <person name="Simillion C."/>
            <person name="Van de Peer Y."/>
            <person name="Miranda-Saavedra D."/>
            <person name="Barton G.J."/>
            <person name="Westrop G.D."/>
            <person name="Mueller S."/>
            <person name="Dessi D."/>
            <person name="Fiori P.L."/>
            <person name="Ren Q."/>
            <person name="Paulsen I."/>
            <person name="Zhang H."/>
            <person name="Bastida-Corcuera F.D."/>
            <person name="Simoes-Barbosa A."/>
            <person name="Brown M.T."/>
            <person name="Hayes R.D."/>
            <person name="Mukherjee M."/>
            <person name="Okumura C.Y."/>
            <person name="Schneider R."/>
            <person name="Smith A.J."/>
            <person name="Vanacova S."/>
            <person name="Villalvazo M."/>
            <person name="Haas B.J."/>
            <person name="Pertea M."/>
            <person name="Feldblyum T.V."/>
            <person name="Utterback T.R."/>
            <person name="Shu C.L."/>
            <person name="Osoegawa K."/>
            <person name="de Jong P.J."/>
            <person name="Hrdy I."/>
            <person name="Horvathova L."/>
            <person name="Zubacova Z."/>
            <person name="Dolezal P."/>
            <person name="Malik S.B."/>
            <person name="Logsdon J.M. Jr."/>
            <person name="Henze K."/>
            <person name="Gupta A."/>
            <person name="Wang C.C."/>
            <person name="Dunne R.L."/>
            <person name="Upcroft J.A."/>
            <person name="Upcroft P."/>
            <person name="White O."/>
            <person name="Salzberg S.L."/>
            <person name="Tang P."/>
            <person name="Chiu C.-H."/>
            <person name="Lee Y.-S."/>
            <person name="Embley T.M."/>
            <person name="Coombs G.H."/>
            <person name="Mottram J.C."/>
            <person name="Tachezy J."/>
            <person name="Fraser-Liggett C.M."/>
            <person name="Johnson P.J."/>
        </authorList>
    </citation>
    <scope>NUCLEOTIDE SEQUENCE [LARGE SCALE GENOMIC DNA]</scope>
    <source>
        <strain evidence="1">G3</strain>
    </source>
</reference>
<dbReference type="RefSeq" id="XP_001311175.1">
    <property type="nucleotide sequence ID" value="XM_001311174.1"/>
</dbReference>
<gene>
    <name evidence="1" type="ORF">TVAG_010220</name>
</gene>
<sequence length="247" mass="27328">MEGKILVTFDIDGTLMLAGNHGQDHRDSMKHALNVLYGINLCPSEFLKTHFAGYSDYKIVTECIMKAANEKEVTPEEVYKFYDIATEKFKEIHTGNTIVYPGVYKALENLSKHDNVIIGLCTGNIPGIGWTKLEKTNMAQYFDRRLGGLGSHPNRADILQSVIDKAKELYGKIDRVVHVGDAMQDVQAALDVGALAVAVDTGSQKDKVFKQPSFVLENLEVGMNDFMSIVLTGKTVSGADHIDQKFK</sequence>
<dbReference type="InParanoid" id="A2FA37"/>
<dbReference type="PANTHER" id="PTHR43434:SF1">
    <property type="entry name" value="PHOSPHOGLYCOLATE PHOSPHATASE"/>
    <property type="match status" value="1"/>
</dbReference>
<dbReference type="KEGG" id="tva:4756040"/>
<dbReference type="SMR" id="A2FA37"/>
<proteinExistence type="predicted"/>
<dbReference type="OMA" id="HRRAFSH"/>
<dbReference type="SUPFAM" id="SSF56784">
    <property type="entry name" value="HAD-like"/>
    <property type="match status" value="1"/>
</dbReference>
<evidence type="ECO:0000313" key="2">
    <source>
        <dbReference type="Proteomes" id="UP000001542"/>
    </source>
</evidence>
<keyword evidence="2" id="KW-1185">Reference proteome</keyword>
<keyword evidence="1" id="KW-0378">Hydrolase</keyword>
<accession>A2FA37</accession>
<dbReference type="VEuPathDB" id="TrichDB:TVAG_010220"/>
<dbReference type="Pfam" id="PF13419">
    <property type="entry name" value="HAD_2"/>
    <property type="match status" value="1"/>
</dbReference>
<name>A2FA37_TRIV3</name>
<organism evidence="1 2">
    <name type="scientific">Trichomonas vaginalis (strain ATCC PRA-98 / G3)</name>
    <dbReference type="NCBI Taxonomy" id="412133"/>
    <lineage>
        <taxon>Eukaryota</taxon>
        <taxon>Metamonada</taxon>
        <taxon>Parabasalia</taxon>
        <taxon>Trichomonadida</taxon>
        <taxon>Trichomonadidae</taxon>
        <taxon>Trichomonas</taxon>
    </lineage>
</organism>
<dbReference type="InterPro" id="IPR023198">
    <property type="entry name" value="PGP-like_dom2"/>
</dbReference>
<dbReference type="Gene3D" id="1.10.150.240">
    <property type="entry name" value="Putative phosphatase, domain 2"/>
    <property type="match status" value="1"/>
</dbReference>
<dbReference type="Proteomes" id="UP000001542">
    <property type="component" value="Unassembled WGS sequence"/>
</dbReference>
<dbReference type="GO" id="GO:0016787">
    <property type="term" value="F:hydrolase activity"/>
    <property type="evidence" value="ECO:0007669"/>
    <property type="project" value="UniProtKB-KW"/>
</dbReference>
<dbReference type="AlphaFoldDB" id="A2FA37"/>
<dbReference type="InterPro" id="IPR041492">
    <property type="entry name" value="HAD_2"/>
</dbReference>
<protein>
    <submittedName>
        <fullName evidence="1">Haloacid dehalogenase-like hydrolase family protein</fullName>
    </submittedName>
</protein>
<dbReference type="Gene3D" id="3.40.50.1000">
    <property type="entry name" value="HAD superfamily/HAD-like"/>
    <property type="match status" value="1"/>
</dbReference>
<reference evidence="1" key="1">
    <citation type="submission" date="2006-10" db="EMBL/GenBank/DDBJ databases">
        <authorList>
            <person name="Amadeo P."/>
            <person name="Zhao Q."/>
            <person name="Wortman J."/>
            <person name="Fraser-Liggett C."/>
            <person name="Carlton J."/>
        </authorList>
    </citation>
    <scope>NUCLEOTIDE SEQUENCE</scope>
    <source>
        <strain evidence="1">G3</strain>
    </source>
</reference>